<evidence type="ECO:0000313" key="2">
    <source>
        <dbReference type="Proteomes" id="UP000027778"/>
    </source>
</evidence>
<dbReference type="Gene3D" id="3.40.50.12580">
    <property type="match status" value="1"/>
</dbReference>
<accession>A0A073K9Z6</accession>
<dbReference type="eggNOG" id="COG1887">
    <property type="taxonomic scope" value="Bacteria"/>
</dbReference>
<dbReference type="RefSeq" id="WP_033675550.1">
    <property type="nucleotide sequence ID" value="NZ_JOTM01000016.1"/>
</dbReference>
<organism evidence="1 2">
    <name type="scientific">Bacillus gaemokensis</name>
    <dbReference type="NCBI Taxonomy" id="574375"/>
    <lineage>
        <taxon>Bacteria</taxon>
        <taxon>Bacillati</taxon>
        <taxon>Bacillota</taxon>
        <taxon>Bacilli</taxon>
        <taxon>Bacillales</taxon>
        <taxon>Bacillaceae</taxon>
        <taxon>Bacillus</taxon>
        <taxon>Bacillus cereus group</taxon>
    </lineage>
</organism>
<sequence>MSEVYLKNYWLLNLEYIKIFSKLVHHNISLPLLSNFYQYLEEDVKKKMKKKDFYKYLSVAPIEEMQLQSEFEKWLPLLEQTAKKGGSDGIVLLNTDYLRFSAGNFSHFNPNYTKILTRAKKKELYGLPTICALDYTNKVPNNSHIFIGKAQKIFSTFKEHPLFSNIFFQTKLLNDLPIMIEKINMAYFIFEKYDISSVIVGTTEDITNRVLTLISKSKGIPSYCLQHGAIMGEEAFFPIFATKQIVYGEYEREWYFQKGGADSQIEIMGHPRYDDIFDKKHLGKKELCKKLNIDPSKKIIFIATQPFKTPFYVELTKQLMRDKNITVIIKPHPWEKGRNLVSEYIHLSKVYPNVKYITTEVNIYDVISNSDLVVISNSTVGLEAMLLDTPVVVYKSKSEERDYKYYDELSWLVTHSIENMIHTIEKVLYDSSYSTIAKQLRDYFIQKNYPQTTVTQKLQDLSRSM</sequence>
<dbReference type="GO" id="GO:0047355">
    <property type="term" value="F:CDP-glycerol glycerophosphotransferase activity"/>
    <property type="evidence" value="ECO:0007669"/>
    <property type="project" value="InterPro"/>
</dbReference>
<keyword evidence="1" id="KW-0946">Virion</keyword>
<dbReference type="InterPro" id="IPR043148">
    <property type="entry name" value="TagF_C"/>
</dbReference>
<dbReference type="SUPFAM" id="SSF53756">
    <property type="entry name" value="UDP-Glycosyltransferase/glycogen phosphorylase"/>
    <property type="match status" value="1"/>
</dbReference>
<dbReference type="STRING" id="574375.AZF08_17770"/>
<reference evidence="1 2" key="1">
    <citation type="submission" date="2014-06" db="EMBL/GenBank/DDBJ databases">
        <title>Draft genome sequence of Bacillus gaemokensis JCM 15801 (MCCC 1A00707).</title>
        <authorList>
            <person name="Lai Q."/>
            <person name="Liu Y."/>
            <person name="Shao Z."/>
        </authorList>
    </citation>
    <scope>NUCLEOTIDE SEQUENCE [LARGE SCALE GENOMIC DNA]</scope>
    <source>
        <strain evidence="1 2">JCM 15801</strain>
    </source>
</reference>
<keyword evidence="1" id="KW-0167">Capsid protein</keyword>
<dbReference type="EMBL" id="JOTM01000016">
    <property type="protein sequence ID" value="KEK23380.1"/>
    <property type="molecule type" value="Genomic_DNA"/>
</dbReference>
<dbReference type="Pfam" id="PF04464">
    <property type="entry name" value="Glyphos_transf"/>
    <property type="match status" value="1"/>
</dbReference>
<comment type="caution">
    <text evidence="1">The sequence shown here is derived from an EMBL/GenBank/DDBJ whole genome shotgun (WGS) entry which is preliminary data.</text>
</comment>
<keyword evidence="2" id="KW-1185">Reference proteome</keyword>
<protein>
    <submittedName>
        <fullName evidence="1">Spore coat protein</fullName>
    </submittedName>
</protein>
<proteinExistence type="predicted"/>
<name>A0A073K9Z6_9BACI</name>
<dbReference type="AlphaFoldDB" id="A0A073K9Z6"/>
<dbReference type="Proteomes" id="UP000027778">
    <property type="component" value="Unassembled WGS sequence"/>
</dbReference>
<dbReference type="OrthoDB" id="2622399at2"/>
<dbReference type="GO" id="GO:0016020">
    <property type="term" value="C:membrane"/>
    <property type="evidence" value="ECO:0007669"/>
    <property type="project" value="InterPro"/>
</dbReference>
<evidence type="ECO:0000313" key="1">
    <source>
        <dbReference type="EMBL" id="KEK23380.1"/>
    </source>
</evidence>
<dbReference type="InterPro" id="IPR007554">
    <property type="entry name" value="Glycerophosphate_synth"/>
</dbReference>
<gene>
    <name evidence="1" type="ORF">BAGA_08760</name>
</gene>